<comment type="subcellular location">
    <subcellularLocation>
        <location evidence="1">Cell outer membrane</location>
        <topology evidence="1">Multi-pass membrane protein</topology>
    </subcellularLocation>
</comment>
<evidence type="ECO:0000256" key="6">
    <source>
        <dbReference type="ARBA" id="ARBA00023136"/>
    </source>
</evidence>
<keyword evidence="12" id="KW-0675">Receptor</keyword>
<evidence type="ECO:0000313" key="12">
    <source>
        <dbReference type="EMBL" id="MBR0799513.1"/>
    </source>
</evidence>
<reference evidence="13" key="1">
    <citation type="journal article" date="2021" name="ISME J.">
        <title>Evolutionary origin and ecological implication of a unique nif island in free-living Bradyrhizobium lineages.</title>
        <authorList>
            <person name="Tao J."/>
        </authorList>
    </citation>
    <scope>NUCLEOTIDE SEQUENCE [LARGE SCALE GENOMIC DNA]</scope>
    <source>
        <strain evidence="13">SZCCT0434</strain>
    </source>
</reference>
<protein>
    <submittedName>
        <fullName evidence="12">TonB-dependent receptor</fullName>
    </submittedName>
</protein>
<evidence type="ECO:0000259" key="11">
    <source>
        <dbReference type="Pfam" id="PF07715"/>
    </source>
</evidence>
<dbReference type="PANTHER" id="PTHR30069:SF36">
    <property type="entry name" value="BLL6948 PROTEIN"/>
    <property type="match status" value="1"/>
</dbReference>
<dbReference type="InterPro" id="IPR036942">
    <property type="entry name" value="Beta-barrel_TonB_sf"/>
</dbReference>
<keyword evidence="2" id="KW-0813">Transport</keyword>
<gene>
    <name evidence="12" type="ORF">JQ615_29495</name>
</gene>
<feature type="compositionally biased region" description="Low complexity" evidence="9">
    <location>
        <begin position="43"/>
        <end position="60"/>
    </location>
</feature>
<dbReference type="Pfam" id="PF07715">
    <property type="entry name" value="Plug"/>
    <property type="match status" value="1"/>
</dbReference>
<dbReference type="InterPro" id="IPR000531">
    <property type="entry name" value="Beta-barrel_TonB"/>
</dbReference>
<dbReference type="Gene3D" id="2.170.130.10">
    <property type="entry name" value="TonB-dependent receptor, plug domain"/>
    <property type="match status" value="1"/>
</dbReference>
<evidence type="ECO:0000313" key="13">
    <source>
        <dbReference type="Proteomes" id="UP001315278"/>
    </source>
</evidence>
<evidence type="ECO:0000256" key="8">
    <source>
        <dbReference type="RuleBase" id="RU003357"/>
    </source>
</evidence>
<evidence type="ECO:0000256" key="7">
    <source>
        <dbReference type="ARBA" id="ARBA00023237"/>
    </source>
</evidence>
<sequence>MAQSATDSAAPRSAPEVLPPVTVQAPQTPAKPAARREARRSFPSVARAPAAKPATPVATAGSGAPNVGSGPSGPPEMASQTSVTGDALNARPVARPGELLEAVPGLIVTQHSGEGKANQYFLRGYNLDHGTDMAIWVDDVPVNMRTHAHGQGYADLNWLMPETVNRLDIRKGPYYADEGDFASAGDLHIGLIDSVPKAMASITAGSFGYLRFFGMDSRKVDDGNLLIAVERGTYDGPWITSDDMQKVNSLIRYTRGTATDGLSITGMAYANQWTSTDQVPQRAIDSGEIDRFGSVDPTDGGKTNRFALSARIAGTDDTGSWKANAYAVKSQLDLFNNFTYFLTNPVLGDQFHQHDDRVMLGGSASRTLTGSFAGLPMETTFGVQTRYDDIALALTDTWQRSFLANVRSDKVGEGSVGVYAQNTVRWTDWLRTTVGMRGDFYQANVFSIYNSANSGNVSAGIGSPKFTMTLGPFSKTEFFVGAGYGMHSNDARGATTTEDPGDPSTRLASSPLLVRTKGVETGVRTRVVPGLDSSLSVFLLDQDSEIVFSGDAGDTEASLPSRRYGFELTNHYRPLSWIDIDADLAMTHARFVGYDSAQAAIYASLAGYPQAQIGNAPGSYIPNAPAMIASAGITLGEKTGWFGTLRWRYLGSTPLTEDNAFRSIASSIFNGRIGYRTADGWRIQLDVLNLFNAQANQISYAYGSLIKTDSLYNLCYPVQTAPAAVCQTGVMDTVLHPIEPLTFRVTVAGTF</sequence>
<organism evidence="12 13">
    <name type="scientific">Bradyrhizobium jicamae</name>
    <dbReference type="NCBI Taxonomy" id="280332"/>
    <lineage>
        <taxon>Bacteria</taxon>
        <taxon>Pseudomonadati</taxon>
        <taxon>Pseudomonadota</taxon>
        <taxon>Alphaproteobacteria</taxon>
        <taxon>Hyphomicrobiales</taxon>
        <taxon>Nitrobacteraceae</taxon>
        <taxon>Bradyrhizobium</taxon>
    </lineage>
</organism>
<evidence type="ECO:0000256" key="3">
    <source>
        <dbReference type="ARBA" id="ARBA00022452"/>
    </source>
</evidence>
<dbReference type="InterPro" id="IPR037066">
    <property type="entry name" value="Plug_dom_sf"/>
</dbReference>
<feature type="region of interest" description="Disordered" evidence="9">
    <location>
        <begin position="1"/>
        <end position="83"/>
    </location>
</feature>
<keyword evidence="7" id="KW-0998">Cell outer membrane</keyword>
<feature type="domain" description="TonB-dependent receptor plug" evidence="11">
    <location>
        <begin position="78"/>
        <end position="185"/>
    </location>
</feature>
<dbReference type="InterPro" id="IPR039426">
    <property type="entry name" value="TonB-dep_rcpt-like"/>
</dbReference>
<comment type="caution">
    <text evidence="12">The sequence shown here is derived from an EMBL/GenBank/DDBJ whole genome shotgun (WGS) entry which is preliminary data.</text>
</comment>
<comment type="similarity">
    <text evidence="8">Belongs to the TonB-dependent receptor family.</text>
</comment>
<dbReference type="Proteomes" id="UP001315278">
    <property type="component" value="Unassembled WGS sequence"/>
</dbReference>
<name>A0ABS5FRY4_9BRAD</name>
<dbReference type="PANTHER" id="PTHR30069">
    <property type="entry name" value="TONB-DEPENDENT OUTER MEMBRANE RECEPTOR"/>
    <property type="match status" value="1"/>
</dbReference>
<keyword evidence="13" id="KW-1185">Reference proteome</keyword>
<dbReference type="EMBL" id="JAFCJH010000040">
    <property type="protein sequence ID" value="MBR0799513.1"/>
    <property type="molecule type" value="Genomic_DNA"/>
</dbReference>
<proteinExistence type="inferred from homology"/>
<evidence type="ECO:0000256" key="1">
    <source>
        <dbReference type="ARBA" id="ARBA00004571"/>
    </source>
</evidence>
<keyword evidence="4" id="KW-0812">Transmembrane</keyword>
<feature type="domain" description="TonB-dependent receptor-like beta-barrel" evidence="10">
    <location>
        <begin position="253"/>
        <end position="690"/>
    </location>
</feature>
<accession>A0ABS5FRY4</accession>
<evidence type="ECO:0000256" key="4">
    <source>
        <dbReference type="ARBA" id="ARBA00022692"/>
    </source>
</evidence>
<dbReference type="SUPFAM" id="SSF56935">
    <property type="entry name" value="Porins"/>
    <property type="match status" value="1"/>
</dbReference>
<evidence type="ECO:0000259" key="10">
    <source>
        <dbReference type="Pfam" id="PF00593"/>
    </source>
</evidence>
<dbReference type="Pfam" id="PF00593">
    <property type="entry name" value="TonB_dep_Rec_b-barrel"/>
    <property type="match status" value="1"/>
</dbReference>
<evidence type="ECO:0000256" key="2">
    <source>
        <dbReference type="ARBA" id="ARBA00022448"/>
    </source>
</evidence>
<dbReference type="InterPro" id="IPR012910">
    <property type="entry name" value="Plug_dom"/>
</dbReference>
<keyword evidence="6 8" id="KW-0472">Membrane</keyword>
<evidence type="ECO:0000256" key="9">
    <source>
        <dbReference type="SAM" id="MobiDB-lite"/>
    </source>
</evidence>
<keyword evidence="3" id="KW-1134">Transmembrane beta strand</keyword>
<keyword evidence="5 8" id="KW-0798">TonB box</keyword>
<evidence type="ECO:0000256" key="5">
    <source>
        <dbReference type="ARBA" id="ARBA00023077"/>
    </source>
</evidence>
<dbReference type="Gene3D" id="2.40.170.20">
    <property type="entry name" value="TonB-dependent receptor, beta-barrel domain"/>
    <property type="match status" value="1"/>
</dbReference>